<keyword evidence="6 7" id="KW-0472">Membrane</keyword>
<keyword evidence="10" id="KW-1185">Reference proteome</keyword>
<dbReference type="PRINTS" id="PR01837">
    <property type="entry name" value="MGTCSAPBPROT"/>
</dbReference>
<evidence type="ECO:0000256" key="7">
    <source>
        <dbReference type="SAM" id="Phobius"/>
    </source>
</evidence>
<reference evidence="10" key="1">
    <citation type="journal article" date="2016" name="Genome Announc.">
        <title>Complete genome sequence of Alkaliphilus metalliredigens strain QYMF, an alkaliphilic and metal-reducing bacterium isolated from borax-contaminated leachate ponds.</title>
        <authorList>
            <person name="Hwang C."/>
            <person name="Copeland A."/>
            <person name="Lucas S."/>
            <person name="Lapidus A."/>
            <person name="Barry K."/>
            <person name="Detter J.C."/>
            <person name="Glavina Del Rio T."/>
            <person name="Hammon N."/>
            <person name="Israni S."/>
            <person name="Dalin E."/>
            <person name="Tice H."/>
            <person name="Pitluck S."/>
            <person name="Chertkov O."/>
            <person name="Brettin T."/>
            <person name="Bruce D."/>
            <person name="Han C."/>
            <person name="Schmutz J."/>
            <person name="Larimer F."/>
            <person name="Land M.L."/>
            <person name="Hauser L."/>
            <person name="Kyrpides N."/>
            <person name="Mikhailova N."/>
            <person name="Ye Q."/>
            <person name="Zhou J."/>
            <person name="Richardson P."/>
            <person name="Fields M.W."/>
        </authorList>
    </citation>
    <scope>NUCLEOTIDE SEQUENCE [LARGE SCALE GENOMIC DNA]</scope>
    <source>
        <strain evidence="10">QYMF</strain>
    </source>
</reference>
<accession>A6TSQ3</accession>
<dbReference type="InterPro" id="IPR049177">
    <property type="entry name" value="MgtC_SapB_SrpB_YhiD_N"/>
</dbReference>
<evidence type="ECO:0000256" key="2">
    <source>
        <dbReference type="ARBA" id="ARBA00009298"/>
    </source>
</evidence>
<evidence type="ECO:0000256" key="3">
    <source>
        <dbReference type="ARBA" id="ARBA00022475"/>
    </source>
</evidence>
<evidence type="ECO:0000259" key="8">
    <source>
        <dbReference type="Pfam" id="PF02308"/>
    </source>
</evidence>
<dbReference type="PANTHER" id="PTHR33778:SF1">
    <property type="entry name" value="MAGNESIUM TRANSPORTER YHID-RELATED"/>
    <property type="match status" value="1"/>
</dbReference>
<dbReference type="KEGG" id="amt:Amet_3081"/>
<dbReference type="STRING" id="293826.Amet_3081"/>
<name>A6TSQ3_ALKMQ</name>
<evidence type="ECO:0000256" key="1">
    <source>
        <dbReference type="ARBA" id="ARBA00004651"/>
    </source>
</evidence>
<feature type="transmembrane region" description="Helical" evidence="7">
    <location>
        <begin position="67"/>
        <end position="86"/>
    </location>
</feature>
<dbReference type="Proteomes" id="UP000001572">
    <property type="component" value="Chromosome"/>
</dbReference>
<dbReference type="AlphaFoldDB" id="A6TSQ3"/>
<comment type="subcellular location">
    <subcellularLocation>
        <location evidence="1">Cell membrane</location>
        <topology evidence="1">Multi-pass membrane protein</topology>
    </subcellularLocation>
</comment>
<dbReference type="Pfam" id="PF02308">
    <property type="entry name" value="MgtC"/>
    <property type="match status" value="1"/>
</dbReference>
<evidence type="ECO:0000256" key="5">
    <source>
        <dbReference type="ARBA" id="ARBA00022989"/>
    </source>
</evidence>
<comment type="similarity">
    <text evidence="2">Belongs to the MgtC/SapB family.</text>
</comment>
<dbReference type="eggNOG" id="COG1285">
    <property type="taxonomic scope" value="Bacteria"/>
</dbReference>
<dbReference type="OrthoDB" id="9811198at2"/>
<keyword evidence="3" id="KW-1003">Cell membrane</keyword>
<feature type="transmembrane region" description="Helical" evidence="7">
    <location>
        <begin position="93"/>
        <end position="112"/>
    </location>
</feature>
<evidence type="ECO:0000313" key="9">
    <source>
        <dbReference type="EMBL" id="ABR49221.1"/>
    </source>
</evidence>
<feature type="transmembrane region" description="Helical" evidence="7">
    <location>
        <begin position="38"/>
        <end position="55"/>
    </location>
</feature>
<keyword evidence="4 7" id="KW-0812">Transmembrane</keyword>
<sequence length="243" mass="26418">MISTWETILRLVLSAITGGLVGMEREASNRPAGLRTHVLVTLGSTLIMLISMYGFDGLGVGGQGGDPARLAAQVVSGIGFLGAGTILRTGSNIRGLTTAASIWVCGGIGLAIGNGYYVGGITTAVIVLFTLKSLGAIEKKLFKKKYRSLILQCIERPGLIGDIGHVLGRNHIAIRDIKVIAEDEEEDDENEEGYRIEVRFMVKLPSKFTKDSFFNEICQIKGVEQAMWESDMLRKEYHTNLNI</sequence>
<dbReference type="InterPro" id="IPR003416">
    <property type="entry name" value="MgtC/SapB/SrpB/YhiD_fam"/>
</dbReference>
<dbReference type="RefSeq" id="WP_012064187.1">
    <property type="nucleotide sequence ID" value="NC_009633.1"/>
</dbReference>
<evidence type="ECO:0000256" key="4">
    <source>
        <dbReference type="ARBA" id="ARBA00022692"/>
    </source>
</evidence>
<feature type="domain" description="MgtC/SapB/SrpB/YhiD N-terminal" evidence="8">
    <location>
        <begin position="11"/>
        <end position="139"/>
    </location>
</feature>
<gene>
    <name evidence="9" type="ordered locus">Amet_3081</name>
</gene>
<organism evidence="9 10">
    <name type="scientific">Alkaliphilus metalliredigens (strain QYMF)</name>
    <dbReference type="NCBI Taxonomy" id="293826"/>
    <lineage>
        <taxon>Bacteria</taxon>
        <taxon>Bacillati</taxon>
        <taxon>Bacillota</taxon>
        <taxon>Clostridia</taxon>
        <taxon>Peptostreptococcales</taxon>
        <taxon>Natronincolaceae</taxon>
        <taxon>Alkaliphilus</taxon>
    </lineage>
</organism>
<dbReference type="GO" id="GO:0005886">
    <property type="term" value="C:plasma membrane"/>
    <property type="evidence" value="ECO:0007669"/>
    <property type="project" value="UniProtKB-SubCell"/>
</dbReference>
<protein>
    <submittedName>
        <fullName evidence="9">MgtC/SapB transporter</fullName>
    </submittedName>
</protein>
<evidence type="ECO:0000313" key="10">
    <source>
        <dbReference type="Proteomes" id="UP000001572"/>
    </source>
</evidence>
<feature type="transmembrane region" description="Helical" evidence="7">
    <location>
        <begin position="118"/>
        <end position="137"/>
    </location>
</feature>
<evidence type="ECO:0000256" key="6">
    <source>
        <dbReference type="ARBA" id="ARBA00023136"/>
    </source>
</evidence>
<dbReference type="PANTHER" id="PTHR33778">
    <property type="entry name" value="PROTEIN MGTC"/>
    <property type="match status" value="1"/>
</dbReference>
<dbReference type="HOGENOM" id="CLU_079292_0_1_9"/>
<dbReference type="InterPro" id="IPR045865">
    <property type="entry name" value="ACT-like_dom_sf"/>
</dbReference>
<dbReference type="EMBL" id="CP000724">
    <property type="protein sequence ID" value="ABR49221.1"/>
    <property type="molecule type" value="Genomic_DNA"/>
</dbReference>
<dbReference type="SUPFAM" id="SSF55021">
    <property type="entry name" value="ACT-like"/>
    <property type="match status" value="1"/>
</dbReference>
<proteinExistence type="inferred from homology"/>
<keyword evidence="5 7" id="KW-1133">Transmembrane helix</keyword>